<dbReference type="CDD" id="cd00293">
    <property type="entry name" value="USP-like"/>
    <property type="match status" value="1"/>
</dbReference>
<evidence type="ECO:0000313" key="5">
    <source>
        <dbReference type="Proteomes" id="UP001596302"/>
    </source>
</evidence>
<dbReference type="PANTHER" id="PTHR46268">
    <property type="entry name" value="STRESS RESPONSE PROTEIN NHAX"/>
    <property type="match status" value="1"/>
</dbReference>
<evidence type="ECO:0000313" key="4">
    <source>
        <dbReference type="EMBL" id="MFC5995102.1"/>
    </source>
</evidence>
<dbReference type="EMBL" id="JBHSQW010000026">
    <property type="protein sequence ID" value="MFC5995102.1"/>
    <property type="molecule type" value="Genomic_DNA"/>
</dbReference>
<dbReference type="PRINTS" id="PR01438">
    <property type="entry name" value="UNVRSLSTRESS"/>
</dbReference>
<reference evidence="5" key="1">
    <citation type="journal article" date="2019" name="Int. J. Syst. Evol. Microbiol.">
        <title>The Global Catalogue of Microorganisms (GCM) 10K type strain sequencing project: providing services to taxonomists for standard genome sequencing and annotation.</title>
        <authorList>
            <consortium name="The Broad Institute Genomics Platform"/>
            <consortium name="The Broad Institute Genome Sequencing Center for Infectious Disease"/>
            <person name="Wu L."/>
            <person name="Ma J."/>
        </authorList>
    </citation>
    <scope>NUCLEOTIDE SEQUENCE [LARGE SCALE GENOMIC DNA]</scope>
    <source>
        <strain evidence="5">CCM 8391</strain>
    </source>
</reference>
<evidence type="ECO:0000256" key="1">
    <source>
        <dbReference type="ARBA" id="ARBA00008791"/>
    </source>
</evidence>
<proteinExistence type="inferred from homology"/>
<feature type="domain" description="UspA" evidence="3">
    <location>
        <begin position="22"/>
        <end position="155"/>
    </location>
</feature>
<dbReference type="Pfam" id="PF00582">
    <property type="entry name" value="Usp"/>
    <property type="match status" value="1"/>
</dbReference>
<evidence type="ECO:0000256" key="2">
    <source>
        <dbReference type="SAM" id="MobiDB-lite"/>
    </source>
</evidence>
<comment type="caution">
    <text evidence="4">The sequence shown here is derived from an EMBL/GenBank/DDBJ whole genome shotgun (WGS) entry which is preliminary data.</text>
</comment>
<dbReference type="InterPro" id="IPR006016">
    <property type="entry name" value="UspA"/>
</dbReference>
<dbReference type="SUPFAM" id="SSF52402">
    <property type="entry name" value="Adenine nucleotide alpha hydrolases-like"/>
    <property type="match status" value="1"/>
</dbReference>
<keyword evidence="5" id="KW-1185">Reference proteome</keyword>
<accession>A0ABW1J343</accession>
<sequence>MGGAFAAADARRKGWVSSAVQRRVIVGVDGSGEDRQLLHTALALARAHGSVLYAVDIQEHKPEGAVPAQPAPGEPPRMQGVHQAFSALGDAADDVDIRIVVLDGQPGAQLVRLANQSTDLLVVGRTRRGSRSPGSIGSVALDCVARAGCAVVVVPSGEQSHRTTAGDTAPHTSAELQRA</sequence>
<dbReference type="InterPro" id="IPR006015">
    <property type="entry name" value="Universal_stress_UspA"/>
</dbReference>
<dbReference type="PANTHER" id="PTHR46268:SF6">
    <property type="entry name" value="UNIVERSAL STRESS PROTEIN UP12"/>
    <property type="match status" value="1"/>
</dbReference>
<dbReference type="Proteomes" id="UP001596302">
    <property type="component" value="Unassembled WGS sequence"/>
</dbReference>
<feature type="region of interest" description="Disordered" evidence="2">
    <location>
        <begin position="156"/>
        <end position="179"/>
    </location>
</feature>
<gene>
    <name evidence="4" type="ORF">ACFQE5_12855</name>
</gene>
<organism evidence="4 5">
    <name type="scientific">Pseudonocardia hispaniensis</name>
    <dbReference type="NCBI Taxonomy" id="904933"/>
    <lineage>
        <taxon>Bacteria</taxon>
        <taxon>Bacillati</taxon>
        <taxon>Actinomycetota</taxon>
        <taxon>Actinomycetes</taxon>
        <taxon>Pseudonocardiales</taxon>
        <taxon>Pseudonocardiaceae</taxon>
        <taxon>Pseudonocardia</taxon>
    </lineage>
</organism>
<protein>
    <submittedName>
        <fullName evidence="4">Universal stress protein</fullName>
    </submittedName>
</protein>
<dbReference type="Gene3D" id="3.40.50.12370">
    <property type="match status" value="1"/>
</dbReference>
<feature type="compositionally biased region" description="Polar residues" evidence="2">
    <location>
        <begin position="162"/>
        <end position="179"/>
    </location>
</feature>
<dbReference type="RefSeq" id="WP_379585128.1">
    <property type="nucleotide sequence ID" value="NZ_JBHSQW010000026.1"/>
</dbReference>
<name>A0ABW1J343_9PSEU</name>
<evidence type="ECO:0000259" key="3">
    <source>
        <dbReference type="Pfam" id="PF00582"/>
    </source>
</evidence>
<comment type="similarity">
    <text evidence="1">Belongs to the universal stress protein A family.</text>
</comment>